<feature type="compositionally biased region" description="Pro residues" evidence="3">
    <location>
        <begin position="230"/>
        <end position="247"/>
    </location>
</feature>
<sequence>MEPVNREIFDFNHSLDKHAALPAASYYKHALPDSVRTGVHNFMSNLSLPVSMANDLLQGEVTYAGYAICRLGVNSTIGILGFTDPATDMGCIGRDEDFGQTLGVWGVPGGPYFVLPLMGSTTARDVGGKLLIDHYFNPFSYVRYSGKYYVGLGQTAIKAVDQRSRAVSALHEVERTSIDYYAAMRRLYALRRDAAITNEPRPGARPPEAPGESPVLDDDDNPTPGDKPTAAPPPPAPAPLAPDAPRQ</sequence>
<dbReference type="EMBL" id="BAAADD010000012">
    <property type="protein sequence ID" value="GAA0586467.1"/>
    <property type="molecule type" value="Genomic_DNA"/>
</dbReference>
<keyword evidence="5" id="KW-1185">Reference proteome</keyword>
<comment type="caution">
    <text evidence="4">The sequence shown here is derived from an EMBL/GenBank/DDBJ whole genome shotgun (WGS) entry which is preliminary data.</text>
</comment>
<reference evidence="4 5" key="1">
    <citation type="journal article" date="2019" name="Int. J. Syst. Evol. Microbiol.">
        <title>The Global Catalogue of Microorganisms (GCM) 10K type strain sequencing project: providing services to taxonomists for standard genome sequencing and annotation.</title>
        <authorList>
            <consortium name="The Broad Institute Genomics Platform"/>
            <consortium name="The Broad Institute Genome Sequencing Center for Infectious Disease"/>
            <person name="Wu L."/>
            <person name="Ma J."/>
        </authorList>
    </citation>
    <scope>NUCLEOTIDE SEQUENCE [LARGE SCALE GENOMIC DNA]</scope>
    <source>
        <strain evidence="4 5">JCM 15089</strain>
    </source>
</reference>
<dbReference type="PRINTS" id="PR01805">
    <property type="entry name" value="VACJLIPOPROT"/>
</dbReference>
<evidence type="ECO:0000313" key="4">
    <source>
        <dbReference type="EMBL" id="GAA0586467.1"/>
    </source>
</evidence>
<evidence type="ECO:0000256" key="3">
    <source>
        <dbReference type="SAM" id="MobiDB-lite"/>
    </source>
</evidence>
<dbReference type="PANTHER" id="PTHR30035:SF3">
    <property type="entry name" value="INTERMEMBRANE PHOSPHOLIPID TRANSPORT SYSTEM LIPOPROTEIN MLAA"/>
    <property type="match status" value="1"/>
</dbReference>
<evidence type="ECO:0000313" key="5">
    <source>
        <dbReference type="Proteomes" id="UP001499951"/>
    </source>
</evidence>
<comment type="similarity">
    <text evidence="1">Belongs to the MlaA family.</text>
</comment>
<gene>
    <name evidence="4" type="ORF">GCM10008942_39350</name>
</gene>
<name>A0ABN1FAH9_9PROT</name>
<evidence type="ECO:0000256" key="2">
    <source>
        <dbReference type="ARBA" id="ARBA00022729"/>
    </source>
</evidence>
<dbReference type="InterPro" id="IPR007428">
    <property type="entry name" value="MlaA"/>
</dbReference>
<keyword evidence="4" id="KW-0449">Lipoprotein</keyword>
<dbReference type="PANTHER" id="PTHR30035">
    <property type="entry name" value="LIPOPROTEIN VACJ-RELATED"/>
    <property type="match status" value="1"/>
</dbReference>
<feature type="region of interest" description="Disordered" evidence="3">
    <location>
        <begin position="197"/>
        <end position="247"/>
    </location>
</feature>
<protein>
    <submittedName>
        <fullName evidence="4">VacJ family lipoprotein</fullName>
    </submittedName>
</protein>
<dbReference type="Pfam" id="PF04333">
    <property type="entry name" value="MlaA"/>
    <property type="match status" value="1"/>
</dbReference>
<keyword evidence="2" id="KW-0732">Signal</keyword>
<proteinExistence type="inferred from homology"/>
<evidence type="ECO:0000256" key="1">
    <source>
        <dbReference type="ARBA" id="ARBA00010634"/>
    </source>
</evidence>
<accession>A0ABN1FAH9</accession>
<dbReference type="Proteomes" id="UP001499951">
    <property type="component" value="Unassembled WGS sequence"/>
</dbReference>
<organism evidence="4 5">
    <name type="scientific">Rhizomicrobium electricum</name>
    <dbReference type="NCBI Taxonomy" id="480070"/>
    <lineage>
        <taxon>Bacteria</taxon>
        <taxon>Pseudomonadati</taxon>
        <taxon>Pseudomonadota</taxon>
        <taxon>Alphaproteobacteria</taxon>
        <taxon>Micropepsales</taxon>
        <taxon>Micropepsaceae</taxon>
        <taxon>Rhizomicrobium</taxon>
    </lineage>
</organism>